<dbReference type="AlphaFoldDB" id="A0A072UWG2"/>
<dbReference type="HOGENOM" id="CLU_2658189_0_0_1"/>
<evidence type="ECO:0000313" key="3">
    <source>
        <dbReference type="EnsemblPlants" id="KEH34184"/>
    </source>
</evidence>
<name>A0A072UWG2_MEDTR</name>
<dbReference type="Pfam" id="PF20431">
    <property type="entry name" value="E_motif"/>
    <property type="match status" value="1"/>
</dbReference>
<reference evidence="1 4" key="2">
    <citation type="journal article" date="2014" name="BMC Genomics">
        <title>An improved genome release (version Mt4.0) for the model legume Medicago truncatula.</title>
        <authorList>
            <person name="Tang H."/>
            <person name="Krishnakumar V."/>
            <person name="Bidwell S."/>
            <person name="Rosen B."/>
            <person name="Chan A."/>
            <person name="Zhou S."/>
            <person name="Gentzbittel L."/>
            <person name="Childs K.L."/>
            <person name="Yandell M."/>
            <person name="Gundlach H."/>
            <person name="Mayer K.F."/>
            <person name="Schwartz D.C."/>
            <person name="Town C.D."/>
        </authorList>
    </citation>
    <scope>GENOME REANNOTATION</scope>
    <source>
        <strain evidence="1">A17</strain>
        <strain evidence="3 4">cv. Jemalong A17</strain>
    </source>
</reference>
<dbReference type="GO" id="GO:0009451">
    <property type="term" value="P:RNA modification"/>
    <property type="evidence" value="ECO:0007669"/>
    <property type="project" value="InterPro"/>
</dbReference>
<evidence type="ECO:0000313" key="4">
    <source>
        <dbReference type="Proteomes" id="UP000002051"/>
    </source>
</evidence>
<reference evidence="1 4" key="1">
    <citation type="journal article" date="2011" name="Nature">
        <title>The Medicago genome provides insight into the evolution of rhizobial symbioses.</title>
        <authorList>
            <person name="Young N.D."/>
            <person name="Debelle F."/>
            <person name="Oldroyd G.E."/>
            <person name="Geurts R."/>
            <person name="Cannon S.B."/>
            <person name="Udvardi M.K."/>
            <person name="Benedito V.A."/>
            <person name="Mayer K.F."/>
            <person name="Gouzy J."/>
            <person name="Schoof H."/>
            <person name="Van de Peer Y."/>
            <person name="Proost S."/>
            <person name="Cook D.R."/>
            <person name="Meyers B.C."/>
            <person name="Spannagl M."/>
            <person name="Cheung F."/>
            <person name="De Mita S."/>
            <person name="Krishnakumar V."/>
            <person name="Gundlach H."/>
            <person name="Zhou S."/>
            <person name="Mudge J."/>
            <person name="Bharti A.K."/>
            <person name="Murray J.D."/>
            <person name="Naoumkina M.A."/>
            <person name="Rosen B."/>
            <person name="Silverstein K.A."/>
            <person name="Tang H."/>
            <person name="Rombauts S."/>
            <person name="Zhao P.X."/>
            <person name="Zhou P."/>
            <person name="Barbe V."/>
            <person name="Bardou P."/>
            <person name="Bechner M."/>
            <person name="Bellec A."/>
            <person name="Berger A."/>
            <person name="Berges H."/>
            <person name="Bidwell S."/>
            <person name="Bisseling T."/>
            <person name="Choisne N."/>
            <person name="Couloux A."/>
            <person name="Denny R."/>
            <person name="Deshpande S."/>
            <person name="Dai X."/>
            <person name="Doyle J.J."/>
            <person name="Dudez A.M."/>
            <person name="Farmer A.D."/>
            <person name="Fouteau S."/>
            <person name="Franken C."/>
            <person name="Gibelin C."/>
            <person name="Gish J."/>
            <person name="Goldstein S."/>
            <person name="Gonzalez A.J."/>
            <person name="Green P.J."/>
            <person name="Hallab A."/>
            <person name="Hartog M."/>
            <person name="Hua A."/>
            <person name="Humphray S.J."/>
            <person name="Jeong D.H."/>
            <person name="Jing Y."/>
            <person name="Jocker A."/>
            <person name="Kenton S.M."/>
            <person name="Kim D.J."/>
            <person name="Klee K."/>
            <person name="Lai H."/>
            <person name="Lang C."/>
            <person name="Lin S."/>
            <person name="Macmil S.L."/>
            <person name="Magdelenat G."/>
            <person name="Matthews L."/>
            <person name="McCorrison J."/>
            <person name="Monaghan E.L."/>
            <person name="Mun J.H."/>
            <person name="Najar F.Z."/>
            <person name="Nicholson C."/>
            <person name="Noirot C."/>
            <person name="O'Bleness M."/>
            <person name="Paule C.R."/>
            <person name="Poulain J."/>
            <person name="Prion F."/>
            <person name="Qin B."/>
            <person name="Qu C."/>
            <person name="Retzel E.F."/>
            <person name="Riddle C."/>
            <person name="Sallet E."/>
            <person name="Samain S."/>
            <person name="Samson N."/>
            <person name="Sanders I."/>
            <person name="Saurat O."/>
            <person name="Scarpelli C."/>
            <person name="Schiex T."/>
            <person name="Segurens B."/>
            <person name="Severin A.J."/>
            <person name="Sherrier D.J."/>
            <person name="Shi R."/>
            <person name="Sims S."/>
            <person name="Singer S.R."/>
            <person name="Sinharoy S."/>
            <person name="Sterck L."/>
            <person name="Viollet A."/>
            <person name="Wang B.B."/>
            <person name="Wang K."/>
            <person name="Wang M."/>
            <person name="Wang X."/>
            <person name="Warfsmann J."/>
            <person name="Weissenbach J."/>
            <person name="White D.D."/>
            <person name="White J.D."/>
            <person name="Wiley G.B."/>
            <person name="Wincker P."/>
            <person name="Xing Y."/>
            <person name="Yang L."/>
            <person name="Yao Z."/>
            <person name="Ying F."/>
            <person name="Zhai J."/>
            <person name="Zhou L."/>
            <person name="Zuber A."/>
            <person name="Denarie J."/>
            <person name="Dixon R.A."/>
            <person name="May G.D."/>
            <person name="Schwartz D.C."/>
            <person name="Rogers J."/>
            <person name="Quetier F."/>
            <person name="Town C.D."/>
            <person name="Roe B.A."/>
        </authorList>
    </citation>
    <scope>NUCLEOTIDE SEQUENCE [LARGE SCALE GENOMIC DNA]</scope>
    <source>
        <strain evidence="1">A17</strain>
        <strain evidence="3 4">cv. Jemalong A17</strain>
    </source>
</reference>
<proteinExistence type="predicted"/>
<dbReference type="Proteomes" id="UP000002051">
    <property type="component" value="Chromosome 3"/>
</dbReference>
<dbReference type="EMBL" id="CM001219">
    <property type="protein sequence ID" value="KEH34184.1"/>
    <property type="molecule type" value="Genomic_DNA"/>
</dbReference>
<dbReference type="Proteomes" id="UP000265566">
    <property type="component" value="Chromosome 3"/>
</dbReference>
<keyword evidence="4" id="KW-1185">Reference proteome</keyword>
<reference evidence="5" key="4">
    <citation type="journal article" date="2018" name="Nat. Plants">
        <title>Whole-genome landscape of Medicago truncatula symbiotic genes.</title>
        <authorList>
            <person name="Pecrix Y."/>
            <person name="Staton S.E."/>
            <person name="Sallet E."/>
            <person name="Lelandais-Briere C."/>
            <person name="Moreau S."/>
            <person name="Carrere S."/>
            <person name="Blein T."/>
            <person name="Jardinaud M.F."/>
            <person name="Latrasse D."/>
            <person name="Zouine M."/>
            <person name="Zahm M."/>
            <person name="Kreplak J."/>
            <person name="Mayjonade B."/>
            <person name="Satge C."/>
            <person name="Perez M."/>
            <person name="Cauet S."/>
            <person name="Marande W."/>
            <person name="Chantry-Darmon C."/>
            <person name="Lopez-Roques C."/>
            <person name="Bouchez O."/>
            <person name="Berard A."/>
            <person name="Debelle F."/>
            <person name="Munos S."/>
            <person name="Bendahmane A."/>
            <person name="Berges H."/>
            <person name="Niebel A."/>
            <person name="Buitink J."/>
            <person name="Frugier F."/>
            <person name="Benhamed M."/>
            <person name="Crespi M."/>
            <person name="Gouzy J."/>
            <person name="Gamas P."/>
        </authorList>
    </citation>
    <scope>NUCLEOTIDE SEQUENCE [LARGE SCALE GENOMIC DNA]</scope>
    <source>
        <strain evidence="5">cv. Jemalong A17</strain>
    </source>
</reference>
<gene>
    <name evidence="1" type="ordered locus">MTR_3g462750</name>
    <name evidence="2" type="ORF">MtrunA17_Chr3g0104051</name>
</gene>
<dbReference type="STRING" id="3880.A0A072UWG2"/>
<dbReference type="EnsemblPlants" id="KEH34184">
    <property type="protein sequence ID" value="KEH34184"/>
    <property type="gene ID" value="MTR_3g462750"/>
</dbReference>
<accession>A0A072UWG2</accession>
<dbReference type="Gramene" id="rna15764">
    <property type="protein sequence ID" value="RHN67566.1"/>
    <property type="gene ID" value="gene15764"/>
</dbReference>
<evidence type="ECO:0000313" key="2">
    <source>
        <dbReference type="EMBL" id="RHN67566.1"/>
    </source>
</evidence>
<dbReference type="EMBL" id="PSQE01000003">
    <property type="protein sequence ID" value="RHN67566.1"/>
    <property type="molecule type" value="Genomic_DNA"/>
</dbReference>
<reference evidence="3" key="3">
    <citation type="submission" date="2015-04" db="UniProtKB">
        <authorList>
            <consortium name="EnsemblPlants"/>
        </authorList>
    </citation>
    <scope>IDENTIFICATION</scope>
    <source>
        <strain evidence="3">cv. Jemalong A17</strain>
    </source>
</reference>
<evidence type="ECO:0000313" key="1">
    <source>
        <dbReference type="EMBL" id="KEH34184.1"/>
    </source>
</evidence>
<dbReference type="PANTHER" id="PTHR47926">
    <property type="entry name" value="PENTATRICOPEPTIDE REPEAT-CONTAINING PROTEIN"/>
    <property type="match status" value="1"/>
</dbReference>
<organism evidence="1 4">
    <name type="scientific">Medicago truncatula</name>
    <name type="common">Barrel medic</name>
    <name type="synonym">Medicago tribuloides</name>
    <dbReference type="NCBI Taxonomy" id="3880"/>
    <lineage>
        <taxon>Eukaryota</taxon>
        <taxon>Viridiplantae</taxon>
        <taxon>Streptophyta</taxon>
        <taxon>Embryophyta</taxon>
        <taxon>Tracheophyta</taxon>
        <taxon>Spermatophyta</taxon>
        <taxon>Magnoliopsida</taxon>
        <taxon>eudicotyledons</taxon>
        <taxon>Gunneridae</taxon>
        <taxon>Pentapetalae</taxon>
        <taxon>rosids</taxon>
        <taxon>fabids</taxon>
        <taxon>Fabales</taxon>
        <taxon>Fabaceae</taxon>
        <taxon>Papilionoideae</taxon>
        <taxon>50 kb inversion clade</taxon>
        <taxon>NPAAA clade</taxon>
        <taxon>Hologalegina</taxon>
        <taxon>IRL clade</taxon>
        <taxon>Trifolieae</taxon>
        <taxon>Medicago</taxon>
    </lineage>
</organism>
<dbReference type="GO" id="GO:0003723">
    <property type="term" value="F:RNA binding"/>
    <property type="evidence" value="ECO:0007669"/>
    <property type="project" value="InterPro"/>
</dbReference>
<evidence type="ECO:0000313" key="5">
    <source>
        <dbReference type="Proteomes" id="UP000265566"/>
    </source>
</evidence>
<sequence length="76" mass="8962">MRERLGRKLIQLQPDHDGFYVLLSNIYASKGNWSDVLELRGIMAHREVVKMPGCSMIENKWNKFMNSSPEIRRTLR</sequence>
<dbReference type="InterPro" id="IPR046848">
    <property type="entry name" value="E_motif"/>
</dbReference>
<protein>
    <submittedName>
        <fullName evidence="1">Pentatricopeptide (PPR) repeat protein</fullName>
    </submittedName>
</protein>
<dbReference type="InterPro" id="IPR046960">
    <property type="entry name" value="PPR_At4g14850-like_plant"/>
</dbReference>
<reference evidence="2" key="5">
    <citation type="journal article" date="2018" name="Nat. Plants">
        <title>Whole-genome landscape of Medicago truncatula symbiotic genes.</title>
        <authorList>
            <person name="Pecrix Y."/>
            <person name="Gamas P."/>
            <person name="Carrere S."/>
        </authorList>
    </citation>
    <scope>NUCLEOTIDE SEQUENCE</scope>
    <source>
        <tissue evidence="2">Leaves</tissue>
    </source>
</reference>